<dbReference type="Gene3D" id="3.40.50.1700">
    <property type="entry name" value="Glycoside hydrolase family 3 C-terminal domain"/>
    <property type="match status" value="1"/>
</dbReference>
<comment type="caution">
    <text evidence="4">The sequence shown here is derived from an EMBL/GenBank/DDBJ whole genome shotgun (WGS) entry which is preliminary data.</text>
</comment>
<sequence length="751" mass="79146">MGQDGTSTTVDAAEVAPLPAAEKVALTGGQDFWYTHGAPGLGLEPIMTSDGPHGLRTQKAEADHLGLNDSVPATCFPPAVGLAATWSRETAAAVAAAIAEEALAEGVSVVLGPGMNIKRSPLCGRNFEYFSEDPHLAGELAVAYVDGMQDRGVGTSVKHFALNNQETDRMRVDVSVDERTLHEIYLRAFRSVVTRAQPWTIMCSYNSVLGTLVSQNRFLLTEVLREQWGFEGAVVSDWGAVVDRPAAVAAGLDLQMPADPGAEQALAAALAEGTVDEAAVDRAAAKVARLLRQGAAHRDPAATYDAAAHHEVALGAARRAIVLLRNEGGLLPLEGDAAAGLAVIGDFAQTPRYQGAGSSHVNATRVTSALEALRTELGEVPFARGFSAGADEAADPDALRAEAVELARTAGTVVLFLGLGEDVESEGFDRADMELPAEQERLLEEVLAANPRTAVVLTHGSAIRLSETLRSAPAILEAWLLGQAGGEATAEVLLGRTNPSGRLAETIPLRLADVPSTPYFPGEHGRVTYGEGLFVGYRGFDQRGTEVAFPFGHGLSYTTFSHEGLEVAEQDGGLVVTVQVTNTGEREGREVVQAYVAVPGSAISRAPRELKGFAEVTLAPGASAAVRIDIPETELQYWDARAGQWAVEAGTYRVEVGASSRDLPLSAEVALEGTEPRIPATFSTTPLELSAIPGGTEALQELVGDSPLFQDPEMVKMFEQIPVGRLTGFAGLAPEQIQEFLDRVNAGDGRS</sequence>
<evidence type="ECO:0000313" key="5">
    <source>
        <dbReference type="Proteomes" id="UP001597280"/>
    </source>
</evidence>
<dbReference type="Gene3D" id="2.60.40.10">
    <property type="entry name" value="Immunoglobulins"/>
    <property type="match status" value="1"/>
</dbReference>
<name>A0ABW4PZI6_9MICO</name>
<keyword evidence="5" id="KW-1185">Reference proteome</keyword>
<comment type="similarity">
    <text evidence="1">Belongs to the glycosyl hydrolase 3 family.</text>
</comment>
<dbReference type="InterPro" id="IPR050288">
    <property type="entry name" value="Cellulose_deg_GH3"/>
</dbReference>
<evidence type="ECO:0000256" key="2">
    <source>
        <dbReference type="ARBA" id="ARBA00022801"/>
    </source>
</evidence>
<dbReference type="Gene3D" id="3.20.20.300">
    <property type="entry name" value="Glycoside hydrolase, family 3, N-terminal domain"/>
    <property type="match status" value="1"/>
</dbReference>
<keyword evidence="2 4" id="KW-0378">Hydrolase</keyword>
<dbReference type="Proteomes" id="UP001597280">
    <property type="component" value="Unassembled WGS sequence"/>
</dbReference>
<dbReference type="SUPFAM" id="SSF52279">
    <property type="entry name" value="Beta-D-glucan exohydrolase, C-terminal domain"/>
    <property type="match status" value="1"/>
</dbReference>
<dbReference type="InterPro" id="IPR026891">
    <property type="entry name" value="Fn3-like"/>
</dbReference>
<dbReference type="Pfam" id="PF14310">
    <property type="entry name" value="Fn3-like"/>
    <property type="match status" value="1"/>
</dbReference>
<dbReference type="InterPro" id="IPR036881">
    <property type="entry name" value="Glyco_hydro_3_C_sf"/>
</dbReference>
<dbReference type="InterPro" id="IPR001764">
    <property type="entry name" value="Glyco_hydro_3_N"/>
</dbReference>
<dbReference type="EMBL" id="JBHUFL010000002">
    <property type="protein sequence ID" value="MFD1834856.1"/>
    <property type="molecule type" value="Genomic_DNA"/>
</dbReference>
<protein>
    <submittedName>
        <fullName evidence="4">Glycoside hydrolase family 3 C-terminal domain-containing protein</fullName>
    </submittedName>
</protein>
<dbReference type="GO" id="GO:0016787">
    <property type="term" value="F:hydrolase activity"/>
    <property type="evidence" value="ECO:0007669"/>
    <property type="project" value="UniProtKB-KW"/>
</dbReference>
<dbReference type="SMART" id="SM01217">
    <property type="entry name" value="Fn3_like"/>
    <property type="match status" value="1"/>
</dbReference>
<dbReference type="InterPro" id="IPR017853">
    <property type="entry name" value="GH"/>
</dbReference>
<dbReference type="PANTHER" id="PTHR42715">
    <property type="entry name" value="BETA-GLUCOSIDASE"/>
    <property type="match status" value="1"/>
</dbReference>
<organism evidence="4 5">
    <name type="scientific">Brachybacterium rhamnosum</name>
    <dbReference type="NCBI Taxonomy" id="173361"/>
    <lineage>
        <taxon>Bacteria</taxon>
        <taxon>Bacillati</taxon>
        <taxon>Actinomycetota</taxon>
        <taxon>Actinomycetes</taxon>
        <taxon>Micrococcales</taxon>
        <taxon>Dermabacteraceae</taxon>
        <taxon>Brachybacterium</taxon>
    </lineage>
</organism>
<dbReference type="PANTHER" id="PTHR42715:SF10">
    <property type="entry name" value="BETA-GLUCOSIDASE"/>
    <property type="match status" value="1"/>
</dbReference>
<evidence type="ECO:0000313" key="4">
    <source>
        <dbReference type="EMBL" id="MFD1834856.1"/>
    </source>
</evidence>
<reference evidence="5" key="1">
    <citation type="journal article" date="2019" name="Int. J. Syst. Evol. Microbiol.">
        <title>The Global Catalogue of Microorganisms (GCM) 10K type strain sequencing project: providing services to taxonomists for standard genome sequencing and annotation.</title>
        <authorList>
            <consortium name="The Broad Institute Genomics Platform"/>
            <consortium name="The Broad Institute Genome Sequencing Center for Infectious Disease"/>
            <person name="Wu L."/>
            <person name="Ma J."/>
        </authorList>
    </citation>
    <scope>NUCLEOTIDE SEQUENCE [LARGE SCALE GENOMIC DNA]</scope>
    <source>
        <strain evidence="5">JCM 11650</strain>
    </source>
</reference>
<proteinExistence type="inferred from homology"/>
<dbReference type="InterPro" id="IPR036962">
    <property type="entry name" value="Glyco_hydro_3_N_sf"/>
</dbReference>
<accession>A0ABW4PZI6</accession>
<dbReference type="InterPro" id="IPR013783">
    <property type="entry name" value="Ig-like_fold"/>
</dbReference>
<gene>
    <name evidence="4" type="ORF">ACFSDA_07165</name>
</gene>
<dbReference type="PRINTS" id="PR00133">
    <property type="entry name" value="GLHYDRLASE3"/>
</dbReference>
<evidence type="ECO:0000256" key="1">
    <source>
        <dbReference type="ARBA" id="ARBA00005336"/>
    </source>
</evidence>
<dbReference type="Pfam" id="PF01915">
    <property type="entry name" value="Glyco_hydro_3_C"/>
    <property type="match status" value="1"/>
</dbReference>
<evidence type="ECO:0000259" key="3">
    <source>
        <dbReference type="SMART" id="SM01217"/>
    </source>
</evidence>
<dbReference type="RefSeq" id="WP_343904087.1">
    <property type="nucleotide sequence ID" value="NZ_BAAAIS010000002.1"/>
</dbReference>
<dbReference type="Pfam" id="PF00933">
    <property type="entry name" value="Glyco_hydro_3"/>
    <property type="match status" value="1"/>
</dbReference>
<feature type="domain" description="Fibronectin type III-like" evidence="3">
    <location>
        <begin position="590"/>
        <end position="660"/>
    </location>
</feature>
<dbReference type="SUPFAM" id="SSF51445">
    <property type="entry name" value="(Trans)glycosidases"/>
    <property type="match status" value="1"/>
</dbReference>
<dbReference type="InterPro" id="IPR002772">
    <property type="entry name" value="Glyco_hydro_3_C"/>
</dbReference>